<keyword evidence="3" id="KW-1185">Reference proteome</keyword>
<name>A0A183EM89_9BILA</name>
<sequence>MFDDVLVMFMVAEDKWPEAPSSSSSDDNWADFTAMKPDDWPPPQSQSEDAWQVDDGENTVLSPTAAAVTEARHAKLRIPEMEKAWICVGRQAGESIFASFCQQQQIYL</sequence>
<dbReference type="AlphaFoldDB" id="A0A183EM89"/>
<dbReference type="EMBL" id="UYRT01094190">
    <property type="protein sequence ID" value="VDN39435.1"/>
    <property type="molecule type" value="Genomic_DNA"/>
</dbReference>
<proteinExistence type="predicted"/>
<evidence type="ECO:0000313" key="2">
    <source>
        <dbReference type="EMBL" id="VDN39435.1"/>
    </source>
</evidence>
<dbReference type="Proteomes" id="UP000271098">
    <property type="component" value="Unassembled WGS sequence"/>
</dbReference>
<organism evidence="4">
    <name type="scientific">Gongylonema pulchrum</name>
    <dbReference type="NCBI Taxonomy" id="637853"/>
    <lineage>
        <taxon>Eukaryota</taxon>
        <taxon>Metazoa</taxon>
        <taxon>Ecdysozoa</taxon>
        <taxon>Nematoda</taxon>
        <taxon>Chromadorea</taxon>
        <taxon>Rhabditida</taxon>
        <taxon>Spirurina</taxon>
        <taxon>Spiruromorpha</taxon>
        <taxon>Spiruroidea</taxon>
        <taxon>Gongylonematidae</taxon>
        <taxon>Gongylonema</taxon>
    </lineage>
</organism>
<evidence type="ECO:0000313" key="4">
    <source>
        <dbReference type="WBParaSite" id="GPUH_0002210701-mRNA-1"/>
    </source>
</evidence>
<evidence type="ECO:0000313" key="3">
    <source>
        <dbReference type="Proteomes" id="UP000271098"/>
    </source>
</evidence>
<feature type="region of interest" description="Disordered" evidence="1">
    <location>
        <begin position="17"/>
        <end position="50"/>
    </location>
</feature>
<reference evidence="2 3" key="2">
    <citation type="submission" date="2018-11" db="EMBL/GenBank/DDBJ databases">
        <authorList>
            <consortium name="Pathogen Informatics"/>
        </authorList>
    </citation>
    <scope>NUCLEOTIDE SEQUENCE [LARGE SCALE GENOMIC DNA]</scope>
</reference>
<evidence type="ECO:0000256" key="1">
    <source>
        <dbReference type="SAM" id="MobiDB-lite"/>
    </source>
</evidence>
<reference evidence="4" key="1">
    <citation type="submission" date="2016-06" db="UniProtKB">
        <authorList>
            <consortium name="WormBaseParasite"/>
        </authorList>
    </citation>
    <scope>IDENTIFICATION</scope>
</reference>
<protein>
    <submittedName>
        <fullName evidence="4">40S_SA_C domain-containing protein</fullName>
    </submittedName>
</protein>
<accession>A0A183EM89</accession>
<gene>
    <name evidence="2" type="ORF">GPUH_LOCUS22081</name>
</gene>
<dbReference type="WBParaSite" id="GPUH_0002210701-mRNA-1">
    <property type="protein sequence ID" value="GPUH_0002210701-mRNA-1"/>
    <property type="gene ID" value="GPUH_0002210701"/>
</dbReference>